<dbReference type="Proteomes" id="UP000034108">
    <property type="component" value="Unassembled WGS sequence"/>
</dbReference>
<proteinExistence type="predicted"/>
<gene>
    <name evidence="1" type="ORF">UU49_C0038G0003</name>
</gene>
<comment type="caution">
    <text evidence="1">The sequence shown here is derived from an EMBL/GenBank/DDBJ whole genome shotgun (WGS) entry which is preliminary data.</text>
</comment>
<name>A0A0G0V774_9BACT</name>
<organism evidence="1 2">
    <name type="scientific">Candidatus Magasanikbacteria bacterium GW2011_GWC2_41_17</name>
    <dbReference type="NCBI Taxonomy" id="1619048"/>
    <lineage>
        <taxon>Bacteria</taxon>
        <taxon>Candidatus Magasanikiibacteriota</taxon>
    </lineage>
</organism>
<dbReference type="AlphaFoldDB" id="A0A0G0V774"/>
<evidence type="ECO:0000313" key="1">
    <source>
        <dbReference type="EMBL" id="KKR96873.1"/>
    </source>
</evidence>
<protein>
    <submittedName>
        <fullName evidence="1">Uncharacterized protein</fullName>
    </submittedName>
</protein>
<reference evidence="1 2" key="1">
    <citation type="journal article" date="2015" name="Nature">
        <title>rRNA introns, odd ribosomes, and small enigmatic genomes across a large radiation of phyla.</title>
        <authorList>
            <person name="Brown C.T."/>
            <person name="Hug L.A."/>
            <person name="Thomas B.C."/>
            <person name="Sharon I."/>
            <person name="Castelle C.J."/>
            <person name="Singh A."/>
            <person name="Wilkins M.J."/>
            <person name="Williams K.H."/>
            <person name="Banfield J.F."/>
        </authorList>
    </citation>
    <scope>NUCLEOTIDE SEQUENCE [LARGE SCALE GENOMIC DNA]</scope>
</reference>
<evidence type="ECO:0000313" key="2">
    <source>
        <dbReference type="Proteomes" id="UP000034108"/>
    </source>
</evidence>
<accession>A0A0G0V774</accession>
<dbReference type="STRING" id="1619048.UU49_C0038G0003"/>
<dbReference type="EMBL" id="LCAV01000038">
    <property type="protein sequence ID" value="KKR96873.1"/>
    <property type="molecule type" value="Genomic_DNA"/>
</dbReference>
<sequence length="57" mass="6994">MILPSVLFPETYRYALIQRIRRFSLMTREPVNCDNRQHTKSRRGQTLVRRNFLTWKV</sequence>